<evidence type="ECO:0000256" key="3">
    <source>
        <dbReference type="ARBA" id="ARBA00022964"/>
    </source>
</evidence>
<dbReference type="PROSITE" id="PS51393">
    <property type="entry name" value="LIPOXYGENASE_3"/>
    <property type="match status" value="1"/>
</dbReference>
<dbReference type="PRINTS" id="PR00087">
    <property type="entry name" value="LIPOXYGENASE"/>
</dbReference>
<keyword evidence="2" id="KW-0479">Metal-binding</keyword>
<name>A0A135LJW1_PENPA</name>
<sequence>MGQTASTMTRLTPGVVLGHPEVQGKWPRDPEQLAVNGIDSGVFINELANIELLPRSLKLLSDGEKKSFGQNPENLHWKAHEQGPSPIREGTYRGTKLALTKAYDLIEQRFMSFMDVANFEPLVPSPLSREEKQKFFAFTNGSDGYPPHLNLAGNIPAAEEEKNKTQRSTLQPSDIFNKMRLLQLSSLLPSVVPNQYIREAAKIAAWAWFGSMGTPDAGTKLADVESYNRKARGSTHREDIFDLPNVGDLEDWYSDNRFCQQQFTGANPTTIELASDRWIQHFIQAANAPEDSEAKQNITDLKDNCRESLYMQDYSYFREAVGLDPSAVIKSAFEDPGEKVKGEKSYRYGCASVCLFYLNDKGQLYPLAIVVDWRGTADRSVTIYNRELMKRKDLRSGSEKSWQSENMIDESHDWPWRYAKTCVQCSDWLRHEVTVHLTNTHLIEEATIVAANRQLDPNHPVMRLLYPHWQKTLAINAAARNTLVPHIIVELIGLKQTEAYRFIRHAYKTFDFKQRYVPADLSQRGFPPEQLDSPKFHNYAYARCINSMWHKIRSYVQEMLTLDYPQPDADHKVLHDERIQAWSAEMRSPSGADLPSFPTISTFAELVDCVTMCIHIASPQHTAVNYLQNYYQSFVVNKPPCLYTELPSSLNDLLGYTEKDLVEALPMNRTRDWLLASHTPYLLSYKPGNKESLIVYAASKFRVYRHKPSEEDQAIARITGKFYTALADSEEEFKGYGQATDDWDTIPYEVLSPEWNAVSILI</sequence>
<comment type="caution">
    <text evidence="6">The sequence shown here is derived from an EMBL/GenBank/DDBJ whole genome shotgun (WGS) entry which is preliminary data.</text>
</comment>
<evidence type="ECO:0000256" key="4">
    <source>
        <dbReference type="ARBA" id="ARBA00023002"/>
    </source>
</evidence>
<dbReference type="RefSeq" id="XP_040647803.1">
    <property type="nucleotide sequence ID" value="XM_040790850.1"/>
</dbReference>
<protein>
    <recommendedName>
        <fullName evidence="1">Manganese lipoxygenase</fullName>
    </recommendedName>
</protein>
<dbReference type="OMA" id="FHNYAYA"/>
<evidence type="ECO:0000256" key="1">
    <source>
        <dbReference type="ARBA" id="ARBA00021175"/>
    </source>
</evidence>
<dbReference type="InterPro" id="IPR013819">
    <property type="entry name" value="LipOase_C"/>
</dbReference>
<gene>
    <name evidence="6" type="ORF">PGRI_031370</name>
</gene>
<dbReference type="Pfam" id="PF00305">
    <property type="entry name" value="Lipoxygenase"/>
    <property type="match status" value="1"/>
</dbReference>
<evidence type="ECO:0000313" key="7">
    <source>
        <dbReference type="Proteomes" id="UP000070168"/>
    </source>
</evidence>
<evidence type="ECO:0000259" key="5">
    <source>
        <dbReference type="PROSITE" id="PS51393"/>
    </source>
</evidence>
<evidence type="ECO:0000313" key="6">
    <source>
        <dbReference type="EMBL" id="KXG49267.1"/>
    </source>
</evidence>
<feature type="domain" description="Lipoxygenase" evidence="5">
    <location>
        <begin position="252"/>
        <end position="762"/>
    </location>
</feature>
<evidence type="ECO:0000256" key="2">
    <source>
        <dbReference type="ARBA" id="ARBA00022723"/>
    </source>
</evidence>
<dbReference type="GeneID" id="63706150"/>
<organism evidence="6 7">
    <name type="scientific">Penicillium patulum</name>
    <name type="common">Penicillium griseofulvum</name>
    <dbReference type="NCBI Taxonomy" id="5078"/>
    <lineage>
        <taxon>Eukaryota</taxon>
        <taxon>Fungi</taxon>
        <taxon>Dikarya</taxon>
        <taxon>Ascomycota</taxon>
        <taxon>Pezizomycotina</taxon>
        <taxon>Eurotiomycetes</taxon>
        <taxon>Eurotiomycetidae</taxon>
        <taxon>Eurotiales</taxon>
        <taxon>Aspergillaceae</taxon>
        <taxon>Penicillium</taxon>
    </lineage>
</organism>
<dbReference type="GO" id="GO:0043651">
    <property type="term" value="P:linoleic acid metabolic process"/>
    <property type="evidence" value="ECO:0007669"/>
    <property type="project" value="UniProtKB-ARBA"/>
</dbReference>
<dbReference type="OrthoDB" id="407298at2759"/>
<dbReference type="STRING" id="5078.A0A135LJW1"/>
<dbReference type="SUPFAM" id="SSF48484">
    <property type="entry name" value="Lipoxigenase"/>
    <property type="match status" value="1"/>
</dbReference>
<dbReference type="AlphaFoldDB" id="A0A135LJW1"/>
<dbReference type="GO" id="GO:0046872">
    <property type="term" value="F:metal ion binding"/>
    <property type="evidence" value="ECO:0007669"/>
    <property type="project" value="UniProtKB-KW"/>
</dbReference>
<dbReference type="InterPro" id="IPR000907">
    <property type="entry name" value="LipOase"/>
</dbReference>
<keyword evidence="4" id="KW-0560">Oxidoreductase</keyword>
<dbReference type="PANTHER" id="PTHR11771">
    <property type="entry name" value="LIPOXYGENASE"/>
    <property type="match status" value="1"/>
</dbReference>
<dbReference type="Proteomes" id="UP000070168">
    <property type="component" value="Unassembled WGS sequence"/>
</dbReference>
<dbReference type="Gene3D" id="1.20.245.10">
    <property type="entry name" value="Lipoxygenase-1, Domain 5"/>
    <property type="match status" value="1"/>
</dbReference>
<dbReference type="InterPro" id="IPR036226">
    <property type="entry name" value="LipOase_C_sf"/>
</dbReference>
<keyword evidence="7" id="KW-1185">Reference proteome</keyword>
<proteinExistence type="predicted"/>
<dbReference type="EMBL" id="LHQR01000065">
    <property type="protein sequence ID" value="KXG49267.1"/>
    <property type="molecule type" value="Genomic_DNA"/>
</dbReference>
<reference evidence="6 7" key="1">
    <citation type="journal article" date="2016" name="BMC Genomics">
        <title>Genome sequencing and secondary metabolism of the postharvest pathogen Penicillium griseofulvum.</title>
        <authorList>
            <person name="Banani H."/>
            <person name="Marcet-Houben M."/>
            <person name="Ballester A.R."/>
            <person name="Abbruscato P."/>
            <person name="Gonzalez-Candelas L."/>
            <person name="Gabaldon T."/>
            <person name="Spadaro D."/>
        </authorList>
    </citation>
    <scope>NUCLEOTIDE SEQUENCE [LARGE SCALE GENOMIC DNA]</scope>
    <source>
        <strain evidence="6 7">PG3</strain>
    </source>
</reference>
<dbReference type="GO" id="GO:0050584">
    <property type="term" value="F:linoleate 11-lipoxygenase activity"/>
    <property type="evidence" value="ECO:0007669"/>
    <property type="project" value="UniProtKB-ARBA"/>
</dbReference>
<keyword evidence="3" id="KW-0223">Dioxygenase</keyword>
<dbReference type="Gene3D" id="3.10.450.60">
    <property type="match status" value="1"/>
</dbReference>
<dbReference type="GO" id="GO:0034440">
    <property type="term" value="P:lipid oxidation"/>
    <property type="evidence" value="ECO:0007669"/>
    <property type="project" value="InterPro"/>
</dbReference>
<accession>A0A135LJW1</accession>